<proteinExistence type="predicted"/>
<name>A0A2P5W4C0_GOSBA</name>
<dbReference type="Proteomes" id="UP000239757">
    <property type="component" value="Unassembled WGS sequence"/>
</dbReference>
<reference evidence="2 3" key="1">
    <citation type="submission" date="2015-01" db="EMBL/GenBank/DDBJ databases">
        <title>Genome of allotetraploid Gossypium barbadense reveals genomic plasticity and fiber elongation in cotton evolution.</title>
        <authorList>
            <person name="Chen X."/>
            <person name="Liu X."/>
            <person name="Zhao B."/>
            <person name="Zheng H."/>
            <person name="Hu Y."/>
            <person name="Lu G."/>
            <person name="Yang C."/>
            <person name="Chen J."/>
            <person name="Shan C."/>
            <person name="Zhang L."/>
            <person name="Zhou Y."/>
            <person name="Wang L."/>
            <person name="Guo W."/>
            <person name="Bai Y."/>
            <person name="Ruan J."/>
            <person name="Shangguan X."/>
            <person name="Mao Y."/>
            <person name="Jiang J."/>
            <person name="Zhu Y."/>
            <person name="Lei J."/>
            <person name="Kang H."/>
            <person name="Chen S."/>
            <person name="He X."/>
            <person name="Wang R."/>
            <person name="Wang Y."/>
            <person name="Chen J."/>
            <person name="Wang L."/>
            <person name="Yu S."/>
            <person name="Wang B."/>
            <person name="Wei J."/>
            <person name="Song S."/>
            <person name="Lu X."/>
            <person name="Gao Z."/>
            <person name="Gu W."/>
            <person name="Deng X."/>
            <person name="Ma D."/>
            <person name="Wang S."/>
            <person name="Liang W."/>
            <person name="Fang L."/>
            <person name="Cai C."/>
            <person name="Zhu X."/>
            <person name="Zhou B."/>
            <person name="Zhang Y."/>
            <person name="Chen Z."/>
            <person name="Xu S."/>
            <person name="Zhu R."/>
            <person name="Wang S."/>
            <person name="Zhang T."/>
            <person name="Zhao G."/>
        </authorList>
    </citation>
    <scope>NUCLEOTIDE SEQUENCE [LARGE SCALE GENOMIC DNA]</scope>
    <source>
        <strain evidence="3">cv. Xinhai21</strain>
        <tissue evidence="2">Leaf</tissue>
    </source>
</reference>
<protein>
    <submittedName>
        <fullName evidence="2">Uncharacterized protein</fullName>
    </submittedName>
</protein>
<feature type="region of interest" description="Disordered" evidence="1">
    <location>
        <begin position="239"/>
        <end position="258"/>
    </location>
</feature>
<feature type="region of interest" description="Disordered" evidence="1">
    <location>
        <begin position="191"/>
        <end position="217"/>
    </location>
</feature>
<dbReference type="AlphaFoldDB" id="A0A2P5W4C0"/>
<dbReference type="EMBL" id="KZ669198">
    <property type="protein sequence ID" value="PPR85944.1"/>
    <property type="molecule type" value="Genomic_DNA"/>
</dbReference>
<dbReference type="OrthoDB" id="1685790at2759"/>
<evidence type="ECO:0000313" key="3">
    <source>
        <dbReference type="Proteomes" id="UP000239757"/>
    </source>
</evidence>
<gene>
    <name evidence="2" type="ORF">GOBAR_AA34747</name>
</gene>
<evidence type="ECO:0000313" key="2">
    <source>
        <dbReference type="EMBL" id="PPR85944.1"/>
    </source>
</evidence>
<sequence>MRLMFKTKKDSLSLSQNRALSQMPNVMKFLKELLTNKQKLDEASHVELNTEMSLKEVHEPFSSNSREPIHEDRRLEIKELDEWRTVLFDATDPHIVATTPNEEIPLTVLSIFPFSTVEVTHPKFGTFKTWEKRTTPDTAVRTQRPKEHGRVLNVRRAQIQYSRITQAEIREHGRVTWPCTPKSINTLHYSLSSPLKNPNPSRCNSTRPPRHARALPPTPFLTLNPPFLALRMSSSHGKKVVVPASKKRNRASTSSGPTVEVRHPFLRFPIGPQEELFQTLRAQPLIAGDCIDWAVVEQVQLAEVIRALLTTDPWELFFGIIEPTYLAITIELCSMFYFQTVMTNYNDPSTVQFCLGGLVRQLSVPEFGTMLGLYTEEFKEENDLHALNCHIYRSPSRCWDALVPGGATYNPSRSKASTLPPSLSMRMIEKLQGTYPPRYRIAQSTKEEAYEDIPDDVPPQHEDPPTQPPPPSRPVHAAASYADISERLSRFE</sequence>
<organism evidence="2 3">
    <name type="scientific">Gossypium barbadense</name>
    <name type="common">Sea Island cotton</name>
    <name type="synonym">Hibiscus barbadensis</name>
    <dbReference type="NCBI Taxonomy" id="3634"/>
    <lineage>
        <taxon>Eukaryota</taxon>
        <taxon>Viridiplantae</taxon>
        <taxon>Streptophyta</taxon>
        <taxon>Embryophyta</taxon>
        <taxon>Tracheophyta</taxon>
        <taxon>Spermatophyta</taxon>
        <taxon>Magnoliopsida</taxon>
        <taxon>eudicotyledons</taxon>
        <taxon>Gunneridae</taxon>
        <taxon>Pentapetalae</taxon>
        <taxon>rosids</taxon>
        <taxon>malvids</taxon>
        <taxon>Malvales</taxon>
        <taxon>Malvaceae</taxon>
        <taxon>Malvoideae</taxon>
        <taxon>Gossypium</taxon>
    </lineage>
</organism>
<evidence type="ECO:0000256" key="1">
    <source>
        <dbReference type="SAM" id="MobiDB-lite"/>
    </source>
</evidence>
<accession>A0A2P5W4C0</accession>
<feature type="compositionally biased region" description="Low complexity" evidence="1">
    <location>
        <begin position="191"/>
        <end position="201"/>
    </location>
</feature>
<feature type="region of interest" description="Disordered" evidence="1">
    <location>
        <begin position="443"/>
        <end position="492"/>
    </location>
</feature>